<name>A0ABQ8G1V5_9PEZI</name>
<keyword evidence="3" id="KW-1185">Reference proteome</keyword>
<sequence length="104" mass="11088">MKLQLIIAALFTFGCAAAPQAVRRDDASDVGFTHVFEEAGQPEGLEKRGYGCDAIGGDDVGICNFHCVNKVTFKCGNGKVLRPYKGVCGGFLTATCQCVYNTKC</sequence>
<dbReference type="Proteomes" id="UP000774617">
    <property type="component" value="Unassembled WGS sequence"/>
</dbReference>
<reference evidence="2 3" key="1">
    <citation type="journal article" date="2021" name="Nat. Commun.">
        <title>Genetic determinants of endophytism in the Arabidopsis root mycobiome.</title>
        <authorList>
            <person name="Mesny F."/>
            <person name="Miyauchi S."/>
            <person name="Thiergart T."/>
            <person name="Pickel B."/>
            <person name="Atanasova L."/>
            <person name="Karlsson M."/>
            <person name="Huettel B."/>
            <person name="Barry K.W."/>
            <person name="Haridas S."/>
            <person name="Chen C."/>
            <person name="Bauer D."/>
            <person name="Andreopoulos W."/>
            <person name="Pangilinan J."/>
            <person name="LaButti K."/>
            <person name="Riley R."/>
            <person name="Lipzen A."/>
            <person name="Clum A."/>
            <person name="Drula E."/>
            <person name="Henrissat B."/>
            <person name="Kohler A."/>
            <person name="Grigoriev I.V."/>
            <person name="Martin F.M."/>
            <person name="Hacquard S."/>
        </authorList>
    </citation>
    <scope>NUCLEOTIDE SEQUENCE [LARGE SCALE GENOMIC DNA]</scope>
    <source>
        <strain evidence="2 3">MPI-SDFR-AT-0080</strain>
    </source>
</reference>
<feature type="signal peptide" evidence="1">
    <location>
        <begin position="1"/>
        <end position="17"/>
    </location>
</feature>
<evidence type="ECO:0000313" key="3">
    <source>
        <dbReference type="Proteomes" id="UP000774617"/>
    </source>
</evidence>
<gene>
    <name evidence="2" type="ORF">B0J12DRAFT_743332</name>
</gene>
<organism evidence="2 3">
    <name type="scientific">Macrophomina phaseolina</name>
    <dbReference type="NCBI Taxonomy" id="35725"/>
    <lineage>
        <taxon>Eukaryota</taxon>
        <taxon>Fungi</taxon>
        <taxon>Dikarya</taxon>
        <taxon>Ascomycota</taxon>
        <taxon>Pezizomycotina</taxon>
        <taxon>Dothideomycetes</taxon>
        <taxon>Dothideomycetes incertae sedis</taxon>
        <taxon>Botryosphaeriales</taxon>
        <taxon>Botryosphaeriaceae</taxon>
        <taxon>Macrophomina</taxon>
    </lineage>
</organism>
<evidence type="ECO:0000256" key="1">
    <source>
        <dbReference type="SAM" id="SignalP"/>
    </source>
</evidence>
<accession>A0ABQ8G1V5</accession>
<keyword evidence="1" id="KW-0732">Signal</keyword>
<proteinExistence type="predicted"/>
<dbReference type="PROSITE" id="PS51257">
    <property type="entry name" value="PROKAR_LIPOPROTEIN"/>
    <property type="match status" value="1"/>
</dbReference>
<protein>
    <submittedName>
        <fullName evidence="2">Uncharacterized protein</fullName>
    </submittedName>
</protein>
<feature type="chain" id="PRO_5045401891" evidence="1">
    <location>
        <begin position="18"/>
        <end position="104"/>
    </location>
</feature>
<evidence type="ECO:0000313" key="2">
    <source>
        <dbReference type="EMBL" id="KAH7042261.1"/>
    </source>
</evidence>
<comment type="caution">
    <text evidence="2">The sequence shown here is derived from an EMBL/GenBank/DDBJ whole genome shotgun (WGS) entry which is preliminary data.</text>
</comment>
<dbReference type="EMBL" id="JAGTJR010000026">
    <property type="protein sequence ID" value="KAH7042261.1"/>
    <property type="molecule type" value="Genomic_DNA"/>
</dbReference>